<name>A0A1W1H6B9_9BACT</name>
<keyword evidence="3" id="KW-1185">Reference proteome</keyword>
<dbReference type="Pfam" id="PF06969">
    <property type="entry name" value="HemN_C"/>
    <property type="match status" value="1"/>
</dbReference>
<dbReference type="PANTHER" id="PTHR13932">
    <property type="entry name" value="COPROPORPHYRINIGEN III OXIDASE"/>
    <property type="match status" value="1"/>
</dbReference>
<dbReference type="GO" id="GO:0051539">
    <property type="term" value="F:4 iron, 4 sulfur cluster binding"/>
    <property type="evidence" value="ECO:0007669"/>
    <property type="project" value="TreeGrafter"/>
</dbReference>
<evidence type="ECO:0000259" key="1">
    <source>
        <dbReference type="PROSITE" id="PS51918"/>
    </source>
</evidence>
<dbReference type="EC" id="1.3.8.1" evidence="2"/>
<dbReference type="PROSITE" id="PS51918">
    <property type="entry name" value="RADICAL_SAM"/>
    <property type="match status" value="1"/>
</dbReference>
<dbReference type="Proteomes" id="UP000191931">
    <property type="component" value="Unassembled WGS sequence"/>
</dbReference>
<dbReference type="InterPro" id="IPR010723">
    <property type="entry name" value="HemN_C"/>
</dbReference>
<dbReference type="PANTHER" id="PTHR13932:SF5">
    <property type="entry name" value="RADICAL S-ADENOSYL METHIONINE DOMAIN-CONTAINING PROTEIN 1, MITOCHONDRIAL"/>
    <property type="match status" value="1"/>
</dbReference>
<dbReference type="GO" id="GO:0005737">
    <property type="term" value="C:cytoplasm"/>
    <property type="evidence" value="ECO:0007669"/>
    <property type="project" value="TreeGrafter"/>
</dbReference>
<evidence type="ECO:0000313" key="2">
    <source>
        <dbReference type="EMBL" id="SLM27918.1"/>
    </source>
</evidence>
<proteinExistence type="predicted"/>
<dbReference type="OrthoDB" id="9808022at2"/>
<dbReference type="Gene3D" id="3.30.750.200">
    <property type="match status" value="1"/>
</dbReference>
<dbReference type="STRING" id="1246637.MTBBW1_120039"/>
<dbReference type="EMBL" id="FWEV01000024">
    <property type="protein sequence ID" value="SLM27918.1"/>
    <property type="molecule type" value="Genomic_DNA"/>
</dbReference>
<dbReference type="InterPro" id="IPR058240">
    <property type="entry name" value="rSAM_sf"/>
</dbReference>
<dbReference type="InterPro" id="IPR007197">
    <property type="entry name" value="rSAM"/>
</dbReference>
<dbReference type="Pfam" id="PF04055">
    <property type="entry name" value="Radical_SAM"/>
    <property type="match status" value="2"/>
</dbReference>
<dbReference type="AlphaFoldDB" id="A0A1W1H6B9"/>
<dbReference type="SFLD" id="SFLDS00029">
    <property type="entry name" value="Radical_SAM"/>
    <property type="match status" value="1"/>
</dbReference>
<dbReference type="GO" id="GO:0016937">
    <property type="term" value="F:short-chain fatty acyl-CoA dehydrogenase activity"/>
    <property type="evidence" value="ECO:0007669"/>
    <property type="project" value="UniProtKB-EC"/>
</dbReference>
<protein>
    <submittedName>
        <fullName evidence="2">HemN2</fullName>
        <ecNumber evidence="2">1.3.8.1</ecNumber>
    </submittedName>
</protein>
<evidence type="ECO:0000313" key="3">
    <source>
        <dbReference type="Proteomes" id="UP000191931"/>
    </source>
</evidence>
<gene>
    <name evidence="2" type="primary">hemN</name>
    <name evidence="2" type="ORF">MTBBW1_120039</name>
</gene>
<reference evidence="2 3" key="1">
    <citation type="submission" date="2017-03" db="EMBL/GenBank/DDBJ databases">
        <authorList>
            <person name="Afonso C.L."/>
            <person name="Miller P.J."/>
            <person name="Scott M.A."/>
            <person name="Spackman E."/>
            <person name="Goraichik I."/>
            <person name="Dimitrov K.M."/>
            <person name="Suarez D.L."/>
            <person name="Swayne D.E."/>
        </authorList>
    </citation>
    <scope>NUCLEOTIDE SEQUENCE [LARGE SCALE GENOMIC DNA]</scope>
    <source>
        <strain evidence="2">PRJEB14757</strain>
    </source>
</reference>
<dbReference type="SMART" id="SM00729">
    <property type="entry name" value="Elp3"/>
    <property type="match status" value="1"/>
</dbReference>
<feature type="domain" description="Radical SAM core" evidence="1">
    <location>
        <begin position="19"/>
        <end position="292"/>
    </location>
</feature>
<dbReference type="InterPro" id="IPR034505">
    <property type="entry name" value="Coproporphyrinogen-III_oxidase"/>
</dbReference>
<dbReference type="InterPro" id="IPR006638">
    <property type="entry name" value="Elp3/MiaA/NifB-like_rSAM"/>
</dbReference>
<accession>A0A1W1H6B9</accession>
<organism evidence="2 3">
    <name type="scientific">Desulfamplus magnetovallimortis</name>
    <dbReference type="NCBI Taxonomy" id="1246637"/>
    <lineage>
        <taxon>Bacteria</taxon>
        <taxon>Pseudomonadati</taxon>
        <taxon>Thermodesulfobacteriota</taxon>
        <taxon>Desulfobacteria</taxon>
        <taxon>Desulfobacterales</taxon>
        <taxon>Desulfobacteraceae</taxon>
        <taxon>Desulfamplus</taxon>
    </lineage>
</organism>
<sequence length="461" mass="52215">MSILRNTDGANNTKMSNIITNSIPAGIYIHIPFCARKCPYCDFYSVSELSYLDIFMDALLHELEFRAEPDLNIDTIYIGGGTPSLLSCGQTEKIIAHIIKCFNVMDNPQITMEINPGTLCISDIAQIKQQGFNGHSNKNNYAKALGNGTDTGTTAEITRKLENIRSIGVNRLSIGVQSFQDHKLSFLKRIHSAGTAINTIESARKAGFDNISIDLMYGLPGETQNSWKYDLDVAISMNCEHLSCYMLTYEPGTPMYDEVAGNKFKPLDDEKVSLLFKQTSGYLASHDFYHYEISNFARCMKKKEKELCCQSKHNRKYWNMVPYLGFGPSAHSYDGINRFSNDSSVKTYIARLNRGKLPLKMEEKLTIEQKMIETVMLGLRTAEGINIKNFEHKFNCDFDKLFGTVMERVKSRSWGELCSGKSTYEINHETKGEGIAQEFFHLNVEGWIFLDSVVSWFVDEI</sequence>
<dbReference type="SUPFAM" id="SSF102114">
    <property type="entry name" value="Radical SAM enzymes"/>
    <property type="match status" value="2"/>
</dbReference>
<keyword evidence="2" id="KW-0560">Oxidoreductase</keyword>
<dbReference type="GO" id="GO:0006779">
    <property type="term" value="P:porphyrin-containing compound biosynthetic process"/>
    <property type="evidence" value="ECO:0007669"/>
    <property type="project" value="TreeGrafter"/>
</dbReference>